<dbReference type="EMBL" id="JAHYIQ010000032">
    <property type="protein sequence ID" value="KAK1120302.1"/>
    <property type="molecule type" value="Genomic_DNA"/>
</dbReference>
<gene>
    <name evidence="2" type="ORF">K0M31_012662</name>
</gene>
<feature type="region of interest" description="Disordered" evidence="1">
    <location>
        <begin position="1"/>
        <end position="104"/>
    </location>
</feature>
<feature type="compositionally biased region" description="Basic and acidic residues" evidence="1">
    <location>
        <begin position="13"/>
        <end position="27"/>
    </location>
</feature>
<protein>
    <submittedName>
        <fullName evidence="2">Uncharacterized protein</fullName>
    </submittedName>
</protein>
<dbReference type="AlphaFoldDB" id="A0AA40KH97"/>
<evidence type="ECO:0000313" key="3">
    <source>
        <dbReference type="Proteomes" id="UP001177670"/>
    </source>
</evidence>
<sequence length="128" mass="13800">MSIDTTAFFRGGHTRDPESLDDRDDQRNASSSSHGIDHTGFVGGSTSPILENSVARRPSSTYQDDSSVPSTSRTQGGHFSGTIANTASDLLSSSPTAPPTAHQSHYRGVAYQFEGSVRHINRLRAHRD</sequence>
<comment type="caution">
    <text evidence="2">The sequence shown here is derived from an EMBL/GenBank/DDBJ whole genome shotgun (WGS) entry which is preliminary data.</text>
</comment>
<accession>A0AA40KH97</accession>
<name>A0AA40KH97_9HYME</name>
<keyword evidence="3" id="KW-1185">Reference proteome</keyword>
<evidence type="ECO:0000313" key="2">
    <source>
        <dbReference type="EMBL" id="KAK1120302.1"/>
    </source>
</evidence>
<proteinExistence type="predicted"/>
<feature type="compositionally biased region" description="Polar residues" evidence="1">
    <location>
        <begin position="58"/>
        <end position="95"/>
    </location>
</feature>
<evidence type="ECO:0000256" key="1">
    <source>
        <dbReference type="SAM" id="MobiDB-lite"/>
    </source>
</evidence>
<organism evidence="2 3">
    <name type="scientific">Melipona bicolor</name>
    <dbReference type="NCBI Taxonomy" id="60889"/>
    <lineage>
        <taxon>Eukaryota</taxon>
        <taxon>Metazoa</taxon>
        <taxon>Ecdysozoa</taxon>
        <taxon>Arthropoda</taxon>
        <taxon>Hexapoda</taxon>
        <taxon>Insecta</taxon>
        <taxon>Pterygota</taxon>
        <taxon>Neoptera</taxon>
        <taxon>Endopterygota</taxon>
        <taxon>Hymenoptera</taxon>
        <taxon>Apocrita</taxon>
        <taxon>Aculeata</taxon>
        <taxon>Apoidea</taxon>
        <taxon>Anthophila</taxon>
        <taxon>Apidae</taxon>
        <taxon>Melipona</taxon>
    </lineage>
</organism>
<reference evidence="2" key="1">
    <citation type="submission" date="2021-10" db="EMBL/GenBank/DDBJ databases">
        <title>Melipona bicolor Genome sequencing and assembly.</title>
        <authorList>
            <person name="Araujo N.S."/>
            <person name="Arias M.C."/>
        </authorList>
    </citation>
    <scope>NUCLEOTIDE SEQUENCE</scope>
    <source>
        <strain evidence="2">USP_2M_L1-L4_2017</strain>
        <tissue evidence="2">Whole body</tissue>
    </source>
</reference>
<dbReference type="Proteomes" id="UP001177670">
    <property type="component" value="Unassembled WGS sequence"/>
</dbReference>